<evidence type="ECO:0000256" key="7">
    <source>
        <dbReference type="ARBA" id="ARBA00023136"/>
    </source>
</evidence>
<dbReference type="GO" id="GO:0016020">
    <property type="term" value="C:membrane"/>
    <property type="evidence" value="ECO:0007669"/>
    <property type="project" value="UniProtKB-SubCell"/>
</dbReference>
<keyword evidence="4" id="KW-0551">Lipid droplet</keyword>
<comment type="subcellular location">
    <subcellularLocation>
        <location evidence="2">Lipid droplet</location>
    </subcellularLocation>
    <subcellularLocation>
        <location evidence="1">Membrane</location>
        <topology evidence="1">Multi-pass membrane protein</topology>
    </subcellularLocation>
</comment>
<dbReference type="AlphaFoldDB" id="A0A2R6WYG5"/>
<dbReference type="EMBL" id="KZ772720">
    <property type="protein sequence ID" value="PTQ38905.1"/>
    <property type="molecule type" value="Genomic_DNA"/>
</dbReference>
<feature type="transmembrane region" description="Helical" evidence="8">
    <location>
        <begin position="75"/>
        <end position="107"/>
    </location>
</feature>
<evidence type="ECO:0000313" key="10">
    <source>
        <dbReference type="Proteomes" id="UP000244005"/>
    </source>
</evidence>
<evidence type="ECO:0000256" key="8">
    <source>
        <dbReference type="SAM" id="Phobius"/>
    </source>
</evidence>
<comment type="similarity">
    <text evidence="3">Belongs to the oleosin family.</text>
</comment>
<reference evidence="9" key="2">
    <citation type="submission" date="2017-12" db="EMBL/GenBank/DDBJ databases">
        <title>WGS assembly of Marchantia polymorpha.</title>
        <authorList>
            <person name="Bowman J.L."/>
            <person name="Kohchi T."/>
            <person name="Yamato K.T."/>
            <person name="Jenkins J."/>
            <person name="Shu S."/>
            <person name="Ishizaki K."/>
            <person name="Yamaoka S."/>
            <person name="Nishihama R."/>
            <person name="Nakamura Y."/>
            <person name="Berger F."/>
            <person name="Adam C."/>
            <person name="Aki S.S."/>
            <person name="Althoff F."/>
            <person name="Araki T."/>
            <person name="Arteaga-Vazquez M.A."/>
            <person name="Balasubrmanian S."/>
            <person name="Bauer D."/>
            <person name="Boehm C.R."/>
            <person name="Briginshaw L."/>
            <person name="Caballero-Perez J."/>
            <person name="Catarino B."/>
            <person name="Chen F."/>
            <person name="Chiyoda S."/>
            <person name="Chovatia M."/>
            <person name="Davies K.M."/>
            <person name="Delmans M."/>
            <person name="Demura T."/>
            <person name="Dierschke T."/>
            <person name="Dolan L."/>
            <person name="Dorantes-Acosta A.E."/>
            <person name="Eklund D.M."/>
            <person name="Florent S.N."/>
            <person name="Flores-Sandoval E."/>
            <person name="Fujiyama A."/>
            <person name="Fukuzawa H."/>
            <person name="Galik B."/>
            <person name="Grimanelli D."/>
            <person name="Grimwood J."/>
            <person name="Grossniklaus U."/>
            <person name="Hamada T."/>
            <person name="Haseloff J."/>
            <person name="Hetherington A.J."/>
            <person name="Higo A."/>
            <person name="Hirakawa Y."/>
            <person name="Hundley H.N."/>
            <person name="Ikeda Y."/>
            <person name="Inoue K."/>
            <person name="Inoue S."/>
            <person name="Ishida S."/>
            <person name="Jia Q."/>
            <person name="Kakita M."/>
            <person name="Kanazawa T."/>
            <person name="Kawai Y."/>
            <person name="Kawashima T."/>
            <person name="Kennedy M."/>
            <person name="Kinose K."/>
            <person name="Kinoshita T."/>
            <person name="Kohara Y."/>
            <person name="Koide E."/>
            <person name="Komatsu K."/>
            <person name="Kopischke S."/>
            <person name="Kubo M."/>
            <person name="Kyozuka J."/>
            <person name="Lagercrantz U."/>
            <person name="Lin S.S."/>
            <person name="Lindquist E."/>
            <person name="Lipzen A.M."/>
            <person name="Lu C."/>
            <person name="Luna E.D."/>
            <person name="Martienssen R.A."/>
            <person name="Minamino N."/>
            <person name="Mizutani M."/>
            <person name="Mizutani M."/>
            <person name="Mochizuki N."/>
            <person name="Monte I."/>
            <person name="Mosher R."/>
            <person name="Nagasaki H."/>
            <person name="Nakagami H."/>
            <person name="Naramoto S."/>
            <person name="Nishitani K."/>
            <person name="Ohtani M."/>
            <person name="Okamoto T."/>
            <person name="Okumura M."/>
            <person name="Phillips J."/>
            <person name="Pollak B."/>
            <person name="Reinders A."/>
            <person name="Roevekamp M."/>
            <person name="Sano R."/>
            <person name="Sawa S."/>
            <person name="Schmid M.W."/>
            <person name="Shirakawa M."/>
            <person name="Solano R."/>
            <person name="Spunde A."/>
            <person name="Suetsugu N."/>
            <person name="Sugano S."/>
            <person name="Sugiyama A."/>
            <person name="Sun R."/>
            <person name="Suzuki Y."/>
            <person name="Takenaka M."/>
            <person name="Takezawa D."/>
            <person name="Tomogane H."/>
            <person name="Tsuzuki M."/>
            <person name="Ueda T."/>
            <person name="Umeda M."/>
            <person name="Ward J.M."/>
            <person name="Watanabe Y."/>
            <person name="Yazaki K."/>
            <person name="Yokoyama R."/>
            <person name="Yoshitake Y."/>
            <person name="Yotsui I."/>
            <person name="Zachgo S."/>
            <person name="Schmutz J."/>
        </authorList>
    </citation>
    <scope>NUCLEOTIDE SEQUENCE [LARGE SCALE GENOMIC DNA]</scope>
    <source>
        <strain evidence="9">Tak-1</strain>
    </source>
</reference>
<dbReference type="GO" id="GO:0012511">
    <property type="term" value="C:monolayer-surrounded lipid storage body"/>
    <property type="evidence" value="ECO:0007669"/>
    <property type="project" value="InterPro"/>
</dbReference>
<dbReference type="EMBL" id="KZ772720">
    <property type="protein sequence ID" value="PTQ38906.1"/>
    <property type="molecule type" value="Genomic_DNA"/>
</dbReference>
<dbReference type="Gramene" id="Mp5g10430.1">
    <property type="protein sequence ID" value="Mp5g10430.1.cds1"/>
    <property type="gene ID" value="Mp5g10430"/>
</dbReference>
<evidence type="ECO:0008006" key="11">
    <source>
        <dbReference type="Google" id="ProtNLM"/>
    </source>
</evidence>
<evidence type="ECO:0000256" key="5">
    <source>
        <dbReference type="ARBA" id="ARBA00022692"/>
    </source>
</evidence>
<dbReference type="Proteomes" id="UP000244005">
    <property type="component" value="Unassembled WGS sequence"/>
</dbReference>
<gene>
    <name evidence="9" type="ORF">MARPO_0048s0029</name>
</gene>
<dbReference type="Pfam" id="PF01277">
    <property type="entry name" value="Oleosin"/>
    <property type="match status" value="1"/>
</dbReference>
<dbReference type="OMA" id="TDYRNTD"/>
<evidence type="ECO:0000256" key="3">
    <source>
        <dbReference type="ARBA" id="ARBA00010858"/>
    </source>
</evidence>
<dbReference type="Gramene" id="Mp5g10430.2">
    <property type="protein sequence ID" value="Mp5g10430.2.cds1"/>
    <property type="gene ID" value="Mp5g10430"/>
</dbReference>
<protein>
    <recommendedName>
        <fullName evidence="11">Oleosin</fullName>
    </recommendedName>
</protein>
<evidence type="ECO:0000256" key="4">
    <source>
        <dbReference type="ARBA" id="ARBA00022677"/>
    </source>
</evidence>
<evidence type="ECO:0000256" key="2">
    <source>
        <dbReference type="ARBA" id="ARBA00004502"/>
    </source>
</evidence>
<dbReference type="PANTHER" id="PTHR33203">
    <property type="entry name" value="OLEOSIN"/>
    <property type="match status" value="1"/>
</dbReference>
<evidence type="ECO:0000256" key="6">
    <source>
        <dbReference type="ARBA" id="ARBA00022989"/>
    </source>
</evidence>
<proteinExistence type="inferred from homology"/>
<dbReference type="OrthoDB" id="690239at2759"/>
<accession>A0A2R6WYG5</accession>
<reference evidence="10" key="1">
    <citation type="journal article" date="2017" name="Cell">
        <title>Insights into land plant evolution garnered from the Marchantia polymorpha genome.</title>
        <authorList>
            <person name="Bowman J.L."/>
            <person name="Kohchi T."/>
            <person name="Yamato K.T."/>
            <person name="Jenkins J."/>
            <person name="Shu S."/>
            <person name="Ishizaki K."/>
            <person name="Yamaoka S."/>
            <person name="Nishihama R."/>
            <person name="Nakamura Y."/>
            <person name="Berger F."/>
            <person name="Adam C."/>
            <person name="Aki S.S."/>
            <person name="Althoff F."/>
            <person name="Araki T."/>
            <person name="Arteaga-Vazquez M.A."/>
            <person name="Balasubrmanian S."/>
            <person name="Barry K."/>
            <person name="Bauer D."/>
            <person name="Boehm C.R."/>
            <person name="Briginshaw L."/>
            <person name="Caballero-Perez J."/>
            <person name="Catarino B."/>
            <person name="Chen F."/>
            <person name="Chiyoda S."/>
            <person name="Chovatia M."/>
            <person name="Davies K.M."/>
            <person name="Delmans M."/>
            <person name="Demura T."/>
            <person name="Dierschke T."/>
            <person name="Dolan L."/>
            <person name="Dorantes-Acosta A.E."/>
            <person name="Eklund D.M."/>
            <person name="Florent S.N."/>
            <person name="Flores-Sandoval E."/>
            <person name="Fujiyama A."/>
            <person name="Fukuzawa H."/>
            <person name="Galik B."/>
            <person name="Grimanelli D."/>
            <person name="Grimwood J."/>
            <person name="Grossniklaus U."/>
            <person name="Hamada T."/>
            <person name="Haseloff J."/>
            <person name="Hetherington A.J."/>
            <person name="Higo A."/>
            <person name="Hirakawa Y."/>
            <person name="Hundley H.N."/>
            <person name="Ikeda Y."/>
            <person name="Inoue K."/>
            <person name="Inoue S.I."/>
            <person name="Ishida S."/>
            <person name="Jia Q."/>
            <person name="Kakita M."/>
            <person name="Kanazawa T."/>
            <person name="Kawai Y."/>
            <person name="Kawashima T."/>
            <person name="Kennedy M."/>
            <person name="Kinose K."/>
            <person name="Kinoshita T."/>
            <person name="Kohara Y."/>
            <person name="Koide E."/>
            <person name="Komatsu K."/>
            <person name="Kopischke S."/>
            <person name="Kubo M."/>
            <person name="Kyozuka J."/>
            <person name="Lagercrantz U."/>
            <person name="Lin S.S."/>
            <person name="Lindquist E."/>
            <person name="Lipzen A.M."/>
            <person name="Lu C.W."/>
            <person name="De Luna E."/>
            <person name="Martienssen R.A."/>
            <person name="Minamino N."/>
            <person name="Mizutani M."/>
            <person name="Mizutani M."/>
            <person name="Mochizuki N."/>
            <person name="Monte I."/>
            <person name="Mosher R."/>
            <person name="Nagasaki H."/>
            <person name="Nakagami H."/>
            <person name="Naramoto S."/>
            <person name="Nishitani K."/>
            <person name="Ohtani M."/>
            <person name="Okamoto T."/>
            <person name="Okumura M."/>
            <person name="Phillips J."/>
            <person name="Pollak B."/>
            <person name="Reinders A."/>
            <person name="Rovekamp M."/>
            <person name="Sano R."/>
            <person name="Sawa S."/>
            <person name="Schmid M.W."/>
            <person name="Shirakawa M."/>
            <person name="Solano R."/>
            <person name="Spunde A."/>
            <person name="Suetsugu N."/>
            <person name="Sugano S."/>
            <person name="Sugiyama A."/>
            <person name="Sun R."/>
            <person name="Suzuki Y."/>
            <person name="Takenaka M."/>
            <person name="Takezawa D."/>
            <person name="Tomogane H."/>
            <person name="Tsuzuki M."/>
            <person name="Ueda T."/>
            <person name="Umeda M."/>
            <person name="Ward J.M."/>
            <person name="Watanabe Y."/>
            <person name="Yazaki K."/>
            <person name="Yokoyama R."/>
            <person name="Yoshitake Y."/>
            <person name="Yotsui I."/>
            <person name="Zachgo S."/>
            <person name="Schmutz J."/>
        </authorList>
    </citation>
    <scope>NUCLEOTIDE SEQUENCE [LARGE SCALE GENOMIC DNA]</scope>
    <source>
        <strain evidence="10">Tak-1</strain>
    </source>
</reference>
<keyword evidence="6 8" id="KW-1133">Transmembrane helix</keyword>
<dbReference type="InterPro" id="IPR000136">
    <property type="entry name" value="Oleosin"/>
</dbReference>
<organism evidence="9 10">
    <name type="scientific">Marchantia polymorpha</name>
    <name type="common">Common liverwort</name>
    <name type="synonym">Marchantia aquatica</name>
    <dbReference type="NCBI Taxonomy" id="3197"/>
    <lineage>
        <taxon>Eukaryota</taxon>
        <taxon>Viridiplantae</taxon>
        <taxon>Streptophyta</taxon>
        <taxon>Embryophyta</taxon>
        <taxon>Marchantiophyta</taxon>
        <taxon>Marchantiopsida</taxon>
        <taxon>Marchantiidae</taxon>
        <taxon>Marchantiales</taxon>
        <taxon>Marchantiaceae</taxon>
        <taxon>Marchantia</taxon>
    </lineage>
</organism>
<keyword evidence="7 8" id="KW-0472">Membrane</keyword>
<name>A0A2R6WYG5_MARPO</name>
<evidence type="ECO:0000313" key="9">
    <source>
        <dbReference type="EMBL" id="PTQ38906.1"/>
    </source>
</evidence>
<sequence>MAAMESPSKTSEGNTLNRMISRAQGHAPRSEQVKTVGTWLLAGLVIVAVGGTAVVGISIILAFVVPLLIFFSPVLIPLGIVLFLAAAGTVSAVGSGILAISGISWLYNYCNGRDPPGANRVDAARERIVCTAREFKEWASNYSSQMRAAPSA</sequence>
<feature type="transmembrane region" description="Helical" evidence="8">
    <location>
        <begin position="39"/>
        <end position="69"/>
    </location>
</feature>
<dbReference type="PANTHER" id="PTHR33203:SF24">
    <property type="entry name" value="OLEOSIN"/>
    <property type="match status" value="1"/>
</dbReference>
<evidence type="ECO:0000256" key="1">
    <source>
        <dbReference type="ARBA" id="ARBA00004141"/>
    </source>
</evidence>
<keyword evidence="5 8" id="KW-0812">Transmembrane</keyword>
<keyword evidence="10" id="KW-1185">Reference proteome</keyword>